<name>A0A2H0W8B6_9BACT</name>
<evidence type="ECO:0000313" key="2">
    <source>
        <dbReference type="Proteomes" id="UP000230093"/>
    </source>
</evidence>
<protein>
    <submittedName>
        <fullName evidence="1">Single-stranded-DNA-specific exonuclease RecJ</fullName>
    </submittedName>
</protein>
<dbReference type="Proteomes" id="UP000230093">
    <property type="component" value="Unassembled WGS sequence"/>
</dbReference>
<keyword evidence="1" id="KW-0378">Hydrolase</keyword>
<accession>A0A2H0W8B6</accession>
<dbReference type="GO" id="GO:0004527">
    <property type="term" value="F:exonuclease activity"/>
    <property type="evidence" value="ECO:0007669"/>
    <property type="project" value="UniProtKB-KW"/>
</dbReference>
<proteinExistence type="predicted"/>
<dbReference type="PANTHER" id="PTHR30255">
    <property type="entry name" value="SINGLE-STRANDED-DNA-SPECIFIC EXONUCLEASE RECJ"/>
    <property type="match status" value="1"/>
</dbReference>
<evidence type="ECO:0000313" key="1">
    <source>
        <dbReference type="EMBL" id="PIS08910.1"/>
    </source>
</evidence>
<dbReference type="AlphaFoldDB" id="A0A2H0W8B6"/>
<reference evidence="2" key="1">
    <citation type="submission" date="2017-09" db="EMBL/GenBank/DDBJ databases">
        <title>Depth-based differentiation of microbial function through sediment-hosted aquifers and enrichment of novel symbionts in the deep terrestrial subsurface.</title>
        <authorList>
            <person name="Probst A.J."/>
            <person name="Ladd B."/>
            <person name="Jarett J.K."/>
            <person name="Geller-Mcgrath D.E."/>
            <person name="Sieber C.M.K."/>
            <person name="Emerson J.B."/>
            <person name="Anantharaman K."/>
            <person name="Thomas B.C."/>
            <person name="Malmstrom R."/>
            <person name="Stieglmeier M."/>
            <person name="Klingl A."/>
            <person name="Woyke T."/>
            <person name="Ryan C.M."/>
            <person name="Banfield J.F."/>
        </authorList>
    </citation>
    <scope>NUCLEOTIDE SEQUENCE [LARGE SCALE GENOMIC DNA]</scope>
</reference>
<dbReference type="Gene3D" id="3.90.1640.30">
    <property type="match status" value="1"/>
</dbReference>
<organism evidence="1 2">
    <name type="scientific">Candidatus Beckwithbacteria bacterium CG10_big_fil_rev_8_21_14_0_10_34_10</name>
    <dbReference type="NCBI Taxonomy" id="1974495"/>
    <lineage>
        <taxon>Bacteria</taxon>
        <taxon>Candidatus Beckwithiibacteriota</taxon>
    </lineage>
</organism>
<sequence length="214" mass="23720">MAYANTLGIQVVVTDHHHRQEEKVPRGAFSQFHTPKLSGSGVAYMVAHELFEHFKQKTPNAKLLDSYFSTDYLALATIGTIADLVPLTGASRSIVTFGLEAFGKVRRHGIKHLLKEAGIDKKPVTPYEIGFVIAPRINAVGRLEDAIDALRLLCTTNEDKARGLAQYVGETNTSRQDLVKKNVEEALQQVEAMKKLPKLIILKSKHWHEGVIGL</sequence>
<feature type="non-terminal residue" evidence="1">
    <location>
        <position position="214"/>
    </location>
</feature>
<keyword evidence="1" id="KW-0269">Exonuclease</keyword>
<keyword evidence="1" id="KW-0540">Nuclease</keyword>
<gene>
    <name evidence="1" type="ORF">COT75_04125</name>
</gene>
<dbReference type="EMBL" id="PEZT01000024">
    <property type="protein sequence ID" value="PIS08910.1"/>
    <property type="molecule type" value="Genomic_DNA"/>
</dbReference>
<dbReference type="InterPro" id="IPR051673">
    <property type="entry name" value="SSDNA_exonuclease_RecJ"/>
</dbReference>
<dbReference type="PANTHER" id="PTHR30255:SF2">
    <property type="entry name" value="SINGLE-STRANDED-DNA-SPECIFIC EXONUCLEASE RECJ"/>
    <property type="match status" value="1"/>
</dbReference>
<comment type="caution">
    <text evidence="1">The sequence shown here is derived from an EMBL/GenBank/DDBJ whole genome shotgun (WGS) entry which is preliminary data.</text>
</comment>
<dbReference type="SUPFAM" id="SSF64182">
    <property type="entry name" value="DHH phosphoesterases"/>
    <property type="match status" value="1"/>
</dbReference>
<dbReference type="InterPro" id="IPR038763">
    <property type="entry name" value="DHH_sf"/>
</dbReference>